<evidence type="ECO:0000256" key="1">
    <source>
        <dbReference type="SAM" id="MobiDB-lite"/>
    </source>
</evidence>
<reference evidence="2 3" key="1">
    <citation type="submission" date="2017-04" db="EMBL/GenBank/DDBJ databases">
        <title>Complete genome of Campylobacter concisus ATCC 33237T and draft genomes for an additional eight well characterized C. concisus strains.</title>
        <authorList>
            <person name="Cornelius A.J."/>
            <person name="Miller W.G."/>
            <person name="Lastovica A.J."/>
            <person name="On S.L."/>
            <person name="French N.P."/>
            <person name="Vandenberg O."/>
            <person name="Biggs P.J."/>
        </authorList>
    </citation>
    <scope>NUCLEOTIDE SEQUENCE [LARGE SCALE GENOMIC DNA]</scope>
    <source>
        <strain evidence="2 3">Lasto127.99</strain>
    </source>
</reference>
<gene>
    <name evidence="2" type="ORF">B9N60_05610</name>
</gene>
<proteinExistence type="predicted"/>
<name>A0A1Y5NCW0_9BACT</name>
<dbReference type="EMBL" id="NDYQ01000008">
    <property type="protein sequence ID" value="OUT17243.1"/>
    <property type="molecule type" value="Genomic_DNA"/>
</dbReference>
<evidence type="ECO:0000313" key="2">
    <source>
        <dbReference type="EMBL" id="OUT17243.1"/>
    </source>
</evidence>
<sequence>MWLMIAYKRQKCQNKIKQKKEKFKKPKTWAGFCKFSFSQSPSKKKRSSNFRHKKDIRQARNSKTQ</sequence>
<dbReference type="AlphaFoldDB" id="A0A1Y5NCW0"/>
<accession>A0A1Y5NCW0</accession>
<protein>
    <submittedName>
        <fullName evidence="2">Uncharacterized protein</fullName>
    </submittedName>
</protein>
<dbReference type="Proteomes" id="UP000195893">
    <property type="component" value="Unassembled WGS sequence"/>
</dbReference>
<comment type="caution">
    <text evidence="2">The sequence shown here is derived from an EMBL/GenBank/DDBJ whole genome shotgun (WGS) entry which is preliminary data.</text>
</comment>
<evidence type="ECO:0000313" key="3">
    <source>
        <dbReference type="Proteomes" id="UP000195893"/>
    </source>
</evidence>
<feature type="compositionally biased region" description="Basic residues" evidence="1">
    <location>
        <begin position="42"/>
        <end position="55"/>
    </location>
</feature>
<feature type="region of interest" description="Disordered" evidence="1">
    <location>
        <begin position="38"/>
        <end position="65"/>
    </location>
</feature>
<organism evidence="2 3">
    <name type="scientific">Campylobacter concisus</name>
    <dbReference type="NCBI Taxonomy" id="199"/>
    <lineage>
        <taxon>Bacteria</taxon>
        <taxon>Pseudomonadati</taxon>
        <taxon>Campylobacterota</taxon>
        <taxon>Epsilonproteobacteria</taxon>
        <taxon>Campylobacterales</taxon>
        <taxon>Campylobacteraceae</taxon>
        <taxon>Campylobacter</taxon>
    </lineage>
</organism>